<dbReference type="SUPFAM" id="SSF81324">
    <property type="entry name" value="Voltage-gated potassium channels"/>
    <property type="match status" value="1"/>
</dbReference>
<dbReference type="RefSeq" id="WP_047577052.1">
    <property type="nucleotide sequence ID" value="NZ_JPQT01000118.1"/>
</dbReference>
<feature type="domain" description="Potassium channel" evidence="10">
    <location>
        <begin position="29"/>
        <end position="97"/>
    </location>
</feature>
<dbReference type="InterPro" id="IPR003148">
    <property type="entry name" value="RCK_N"/>
</dbReference>
<keyword evidence="7 11" id="KW-0407">Ion channel</keyword>
<name>A0A085V1G0_PSESX</name>
<proteinExistence type="predicted"/>
<dbReference type="EMBL" id="JPQT01000118">
    <property type="protein sequence ID" value="KFE49273.1"/>
    <property type="molecule type" value="Genomic_DNA"/>
</dbReference>
<feature type="transmembrane region" description="Helical" evidence="8">
    <location>
        <begin position="20"/>
        <end position="40"/>
    </location>
</feature>
<sequence>MSLLLILRLQTTAFFERFGWAGIGMLLAVHFALSYILLAFAGEEHLLRPLEFVYFYLTTATTVGYGDLSPKTDFGKVVTAIWIMLGGIALLTTIIGKASTSVGELWRRKVKGLGDYSRLVGHTVLIGWDGESSERIVDLLYQDVASSGDGLVICDALISENPLPGKASFVKGDSLDSPALLTRAGVVGAQRVLVHTQSDSLTLAIVLTLKQLGPRGHVVAHFNNSERASLAKSYAPELECTSNMAIEMLVRSSQDPGSSIVINELLCVGRGATQYRHALRDDLTTTCGELYIRLRKEFSATLIGYRAPGATDFDINPGNDITVQGGEIFYIASTRLEGKAL</sequence>
<evidence type="ECO:0000256" key="7">
    <source>
        <dbReference type="ARBA" id="ARBA00023303"/>
    </source>
</evidence>
<dbReference type="Pfam" id="PF02254">
    <property type="entry name" value="TrkA_N"/>
    <property type="match status" value="1"/>
</dbReference>
<feature type="transmembrane region" description="Helical" evidence="8">
    <location>
        <begin position="80"/>
        <end position="99"/>
    </location>
</feature>
<evidence type="ECO:0000256" key="8">
    <source>
        <dbReference type="SAM" id="Phobius"/>
    </source>
</evidence>
<keyword evidence="5" id="KW-0406">Ion transport</keyword>
<evidence type="ECO:0000313" key="11">
    <source>
        <dbReference type="EMBL" id="KFE49273.1"/>
    </source>
</evidence>
<accession>A0A085V1G0</accession>
<gene>
    <name evidence="11" type="ORF">IV02_19550</name>
</gene>
<dbReference type="InterPro" id="IPR050721">
    <property type="entry name" value="Trk_Ktr_HKT_K-transport"/>
</dbReference>
<comment type="caution">
    <text evidence="11">The sequence shown here is derived from an EMBL/GenBank/DDBJ whole genome shotgun (WGS) entry which is preliminary data.</text>
</comment>
<organism evidence="11 12">
    <name type="scientific">Pseudomonas syringae</name>
    <dbReference type="NCBI Taxonomy" id="317"/>
    <lineage>
        <taxon>Bacteria</taxon>
        <taxon>Pseudomonadati</taxon>
        <taxon>Pseudomonadota</taxon>
        <taxon>Gammaproteobacteria</taxon>
        <taxon>Pseudomonadales</taxon>
        <taxon>Pseudomonadaceae</taxon>
        <taxon>Pseudomonas</taxon>
    </lineage>
</organism>
<dbReference type="InterPro" id="IPR013099">
    <property type="entry name" value="K_chnl_dom"/>
</dbReference>
<reference evidence="11 12" key="1">
    <citation type="submission" date="2014-07" db="EMBL/GenBank/DDBJ databases">
        <title>Draft Genome Sequences of Environmental Pseudomonas syringae strains.</title>
        <authorList>
            <person name="Baltrus D.A."/>
            <person name="Berge O."/>
            <person name="Morris C."/>
        </authorList>
    </citation>
    <scope>NUCLEOTIDE SEQUENCE [LARGE SCALE GENOMIC DNA]</scope>
    <source>
        <strain evidence="11 12">CEB003</strain>
    </source>
</reference>
<evidence type="ECO:0000256" key="3">
    <source>
        <dbReference type="ARBA" id="ARBA00022692"/>
    </source>
</evidence>
<dbReference type="PRINTS" id="PR01333">
    <property type="entry name" value="2POREKCHANEL"/>
</dbReference>
<feature type="transmembrane region" description="Helical" evidence="8">
    <location>
        <begin position="52"/>
        <end position="68"/>
    </location>
</feature>
<evidence type="ECO:0000256" key="5">
    <source>
        <dbReference type="ARBA" id="ARBA00023065"/>
    </source>
</evidence>
<dbReference type="Pfam" id="PF07885">
    <property type="entry name" value="Ion_trans_2"/>
    <property type="match status" value="1"/>
</dbReference>
<keyword evidence="4 8" id="KW-1133">Transmembrane helix</keyword>
<protein>
    <submittedName>
        <fullName evidence="11">Potassium channel protein</fullName>
    </submittedName>
</protein>
<dbReference type="PANTHER" id="PTHR43833:SF9">
    <property type="entry name" value="POTASSIUM CHANNEL PROTEIN YUGO-RELATED"/>
    <property type="match status" value="1"/>
</dbReference>
<keyword evidence="6 8" id="KW-0472">Membrane</keyword>
<dbReference type="PATRIC" id="fig|317.174.peg.3996"/>
<dbReference type="AlphaFoldDB" id="A0A085V1G0"/>
<dbReference type="Proteomes" id="UP000028643">
    <property type="component" value="Unassembled WGS sequence"/>
</dbReference>
<dbReference type="SUPFAM" id="SSF51735">
    <property type="entry name" value="NAD(P)-binding Rossmann-fold domains"/>
    <property type="match status" value="1"/>
</dbReference>
<comment type="subcellular location">
    <subcellularLocation>
        <location evidence="1">Cell membrane</location>
        <topology evidence="1">Multi-pass membrane protein</topology>
    </subcellularLocation>
</comment>
<evidence type="ECO:0000256" key="6">
    <source>
        <dbReference type="ARBA" id="ARBA00023136"/>
    </source>
</evidence>
<evidence type="ECO:0000259" key="9">
    <source>
        <dbReference type="Pfam" id="PF02254"/>
    </source>
</evidence>
<dbReference type="Gene3D" id="3.40.50.720">
    <property type="entry name" value="NAD(P)-binding Rossmann-like Domain"/>
    <property type="match status" value="1"/>
</dbReference>
<dbReference type="GO" id="GO:0005267">
    <property type="term" value="F:potassium channel activity"/>
    <property type="evidence" value="ECO:0007669"/>
    <property type="project" value="InterPro"/>
</dbReference>
<evidence type="ECO:0000313" key="12">
    <source>
        <dbReference type="Proteomes" id="UP000028643"/>
    </source>
</evidence>
<keyword evidence="2" id="KW-0813">Transport</keyword>
<dbReference type="GO" id="GO:0016020">
    <property type="term" value="C:membrane"/>
    <property type="evidence" value="ECO:0007669"/>
    <property type="project" value="UniProtKB-SubCell"/>
</dbReference>
<dbReference type="InterPro" id="IPR036291">
    <property type="entry name" value="NAD(P)-bd_dom_sf"/>
</dbReference>
<evidence type="ECO:0000256" key="1">
    <source>
        <dbReference type="ARBA" id="ARBA00004651"/>
    </source>
</evidence>
<feature type="domain" description="RCK N-terminal" evidence="9">
    <location>
        <begin position="170"/>
        <end position="232"/>
    </location>
</feature>
<evidence type="ECO:0000256" key="2">
    <source>
        <dbReference type="ARBA" id="ARBA00022448"/>
    </source>
</evidence>
<evidence type="ECO:0000259" key="10">
    <source>
        <dbReference type="Pfam" id="PF07885"/>
    </source>
</evidence>
<dbReference type="InterPro" id="IPR003280">
    <property type="entry name" value="2pore_dom_K_chnl"/>
</dbReference>
<evidence type="ECO:0000256" key="4">
    <source>
        <dbReference type="ARBA" id="ARBA00022989"/>
    </source>
</evidence>
<dbReference type="Gene3D" id="1.10.287.70">
    <property type="match status" value="1"/>
</dbReference>
<keyword evidence="3 8" id="KW-0812">Transmembrane</keyword>
<dbReference type="PANTHER" id="PTHR43833">
    <property type="entry name" value="POTASSIUM CHANNEL PROTEIN 2-RELATED-RELATED"/>
    <property type="match status" value="1"/>
</dbReference>